<gene>
    <name evidence="1" type="ORF">GKZ75_08540</name>
</gene>
<dbReference type="AlphaFoldDB" id="A0A6N9QYL0"/>
<reference evidence="1 2" key="1">
    <citation type="submission" date="2019-11" db="EMBL/GenBank/DDBJ databases">
        <title>Draft genome sequence of Kocuria indica DP-K7, a methyl red degrading Actinobacterium.</title>
        <authorList>
            <person name="Kumaran S."/>
            <person name="Tischler D."/>
            <person name="Ngo A.C.R."/>
            <person name="Schultes F."/>
        </authorList>
    </citation>
    <scope>NUCLEOTIDE SEQUENCE [LARGE SCALE GENOMIC DNA]</scope>
    <source>
        <strain evidence="1 2">DP-K7</strain>
    </source>
</reference>
<proteinExistence type="predicted"/>
<comment type="caution">
    <text evidence="1">The sequence shown here is derived from an EMBL/GenBank/DDBJ whole genome shotgun (WGS) entry which is preliminary data.</text>
</comment>
<dbReference type="Proteomes" id="UP000471026">
    <property type="component" value="Unassembled WGS sequence"/>
</dbReference>
<protein>
    <submittedName>
        <fullName evidence="1">Uncharacterized protein</fullName>
    </submittedName>
</protein>
<name>A0A6N9QYL0_9MICC</name>
<accession>A0A6N9QYL0</accession>
<dbReference type="RefSeq" id="WP_162229635.1">
    <property type="nucleotide sequence ID" value="NZ_WMHZ01000010.1"/>
</dbReference>
<organism evidence="1 2">
    <name type="scientific">Kocuria marina subsp. indica</name>
    <dbReference type="NCBI Taxonomy" id="1049583"/>
    <lineage>
        <taxon>Bacteria</taxon>
        <taxon>Bacillati</taxon>
        <taxon>Actinomycetota</taxon>
        <taxon>Actinomycetes</taxon>
        <taxon>Micrococcales</taxon>
        <taxon>Micrococcaceae</taxon>
        <taxon>Kocuria</taxon>
    </lineage>
</organism>
<sequence length="54" mass="5814">MAKIADDFQGSVFVDGHGFFRAGDDLPGDVTVGEHIPTVEPRRAVKRSKGDAED</sequence>
<evidence type="ECO:0000313" key="2">
    <source>
        <dbReference type="Proteomes" id="UP000471026"/>
    </source>
</evidence>
<dbReference type="EMBL" id="WMHZ01000010">
    <property type="protein sequence ID" value="NDO78269.1"/>
    <property type="molecule type" value="Genomic_DNA"/>
</dbReference>
<evidence type="ECO:0000313" key="1">
    <source>
        <dbReference type="EMBL" id="NDO78269.1"/>
    </source>
</evidence>